<dbReference type="RefSeq" id="XP_034231933.1">
    <property type="nucleotide sequence ID" value="XM_034376042.1"/>
</dbReference>
<dbReference type="GO" id="GO:0006364">
    <property type="term" value="P:rRNA processing"/>
    <property type="evidence" value="ECO:0007669"/>
    <property type="project" value="TreeGrafter"/>
</dbReference>
<sequence>MNGICNLLLPVIGSENKDEALRKLLSSCNDQRAFTKCVSGISAFVGVINGKLNEPASRHDGLLLLQTFLPQCSVEVLALHGPSWITACLKGAASRGTAQLSFTVLAKLLELSETVPELNRHVSSVAVSNFAELLHQGIWPAAYVNALECLEQCMKICNGPCGPHKKVIDSFLCSLLDYSGPNHLQVFWHAARCMSLLPQTGGGGVGGAQYKLAWVAKQKQVCRTIHLILDELYSDTNELQVSMMGSMLESVEPLPLPEIDDSDPILRTQKLVTRLLAVSTCLQALLVMVYPVPKNVSISSIINLICRGLAVNGSSIGVSNTTDTLALTAELPRVHQSLLKLLEALIIVGRSNLTPFADTICKLCIQTLKWTSVEDWPYGTEKPYKFVRVQAYEVLKLWCGTAKGGSGVEDVSQQLVDVSMQDIFSEKDSVSLSAGLRKNHNPQRRSKGNKAAASLTVGGTVARNSLVRNELANKDVCVAALQAVTAAVLAGSSRIQANVHKTLQETVVTVLLKGSSTAGEYPIPFSSPFARLELYRLLLQLVLDGHTVWPAPTNLAAKLFANGLNDSDAQISIFCGMAQGVIEKIIHPAYPSLYVTPSHKEVDASIETSAQDTFTAPALAVSRLTIQDRARNNSEDSGNDLTDAVSLVPKKTEKRTSTGSSVRQTIQLENSSAESTPLVIKPVNPRLVMVQATPICSITVSSDGEDNSPSNLESSRKLTGKVKADSSVKEGHNVQKPIDLTNSDMSDDDDDISEVPCEIDLADSEDEKAGSDGEKSNVSICSQTTVNTPVNTQALERSGKSAFELKITKQSPVSKENESLDENSVCAVLNEAEVIAVSKETEVPDGSGSSAATKEAVVESSTSAVNGSLTNGISEAVPGDGSAADAVPEADSADGPSGGAKRAVEVEEVGSPTKKAKLNGGDDDEDMEFPSDEDSMLLSFVDVTRDEENEEDL</sequence>
<dbReference type="InterPro" id="IPR016024">
    <property type="entry name" value="ARM-type_fold"/>
</dbReference>
<evidence type="ECO:0000313" key="2">
    <source>
        <dbReference type="Proteomes" id="UP000515158"/>
    </source>
</evidence>
<dbReference type="Proteomes" id="UP000515158">
    <property type="component" value="Unplaced"/>
</dbReference>
<evidence type="ECO:0000313" key="3">
    <source>
        <dbReference type="RefSeq" id="XP_034231933.1"/>
    </source>
</evidence>
<feature type="compositionally biased region" description="Polar residues" evidence="1">
    <location>
        <begin position="859"/>
        <end position="873"/>
    </location>
</feature>
<feature type="compositionally biased region" description="Acidic residues" evidence="1">
    <location>
        <begin position="921"/>
        <end position="935"/>
    </location>
</feature>
<dbReference type="InParanoid" id="A0A6P8XXW8"/>
<dbReference type="PANTHER" id="PTHR34105">
    <property type="entry name" value="PROLINE-, GLUTAMIC ACID- AND LEUCINE-RICH PROTEIN 1"/>
    <property type="match status" value="1"/>
</dbReference>
<dbReference type="GeneID" id="117639945"/>
<feature type="region of interest" description="Disordered" evidence="1">
    <location>
        <begin position="699"/>
        <end position="732"/>
    </location>
</feature>
<accession>A0A6P8XXW8</accession>
<dbReference type="PANTHER" id="PTHR34105:SF1">
    <property type="entry name" value="PROLINE-, GLUTAMIC ACID- AND LEUCINE-RICH PROTEIN 1"/>
    <property type="match status" value="1"/>
</dbReference>
<feature type="region of interest" description="Disordered" evidence="1">
    <location>
        <begin position="840"/>
        <end position="953"/>
    </location>
</feature>
<dbReference type="KEGG" id="tpal:117639945"/>
<keyword evidence="2" id="KW-1185">Reference proteome</keyword>
<dbReference type="GO" id="GO:0005634">
    <property type="term" value="C:nucleus"/>
    <property type="evidence" value="ECO:0007669"/>
    <property type="project" value="TreeGrafter"/>
</dbReference>
<dbReference type="AlphaFoldDB" id="A0A6P8XXW8"/>
<evidence type="ECO:0000256" key="1">
    <source>
        <dbReference type="SAM" id="MobiDB-lite"/>
    </source>
</evidence>
<reference evidence="3" key="1">
    <citation type="submission" date="2025-08" db="UniProtKB">
        <authorList>
            <consortium name="RefSeq"/>
        </authorList>
    </citation>
    <scope>IDENTIFICATION</scope>
    <source>
        <tissue evidence="3">Total insect</tissue>
    </source>
</reference>
<gene>
    <name evidence="3" type="primary">LOC117639945</name>
</gene>
<feature type="compositionally biased region" description="Polar residues" evidence="1">
    <location>
        <begin position="699"/>
        <end position="713"/>
    </location>
</feature>
<dbReference type="OrthoDB" id="8189007at2759"/>
<protein>
    <submittedName>
        <fullName evidence="3">Proline-, glutamic acid- and leucine-rich protein 1-like</fullName>
    </submittedName>
</protein>
<dbReference type="SUPFAM" id="SSF48371">
    <property type="entry name" value="ARM repeat"/>
    <property type="match status" value="1"/>
</dbReference>
<proteinExistence type="predicted"/>
<feature type="compositionally biased region" description="Basic and acidic residues" evidence="1">
    <location>
        <begin position="722"/>
        <end position="732"/>
    </location>
</feature>
<name>A0A6P8XXW8_THRPL</name>
<organism evidence="3">
    <name type="scientific">Thrips palmi</name>
    <name type="common">Melon thrips</name>
    <dbReference type="NCBI Taxonomy" id="161013"/>
    <lineage>
        <taxon>Eukaryota</taxon>
        <taxon>Metazoa</taxon>
        <taxon>Ecdysozoa</taxon>
        <taxon>Arthropoda</taxon>
        <taxon>Hexapoda</taxon>
        <taxon>Insecta</taxon>
        <taxon>Pterygota</taxon>
        <taxon>Neoptera</taxon>
        <taxon>Paraneoptera</taxon>
        <taxon>Thysanoptera</taxon>
        <taxon>Terebrantia</taxon>
        <taxon>Thripoidea</taxon>
        <taxon>Thripidae</taxon>
        <taxon>Thrips</taxon>
    </lineage>
</organism>
<feature type="region of interest" description="Disordered" evidence="1">
    <location>
        <begin position="630"/>
        <end position="663"/>
    </location>
</feature>